<sequence>MVQKTYSYPVINYRYAEKTQGKNKARKTFDKPSFHFYKISVVGLTQGGTIPTEGGLISSALLTLN</sequence>
<dbReference type="AlphaFoldDB" id="A0A9N8V6X8"/>
<comment type="caution">
    <text evidence="1">The sequence shown here is derived from an EMBL/GenBank/DDBJ whole genome shotgun (WGS) entry which is preliminary data.</text>
</comment>
<accession>A0A9N8V6X8</accession>
<proteinExistence type="predicted"/>
<gene>
    <name evidence="1" type="ORF">ALEPTO_LOCUS598</name>
</gene>
<dbReference type="EMBL" id="CAJVPS010000043">
    <property type="protein sequence ID" value="CAG8444818.1"/>
    <property type="molecule type" value="Genomic_DNA"/>
</dbReference>
<protein>
    <submittedName>
        <fullName evidence="1">8500_t:CDS:1</fullName>
    </submittedName>
</protein>
<name>A0A9N8V6X8_9GLOM</name>
<dbReference type="Proteomes" id="UP000789508">
    <property type="component" value="Unassembled WGS sequence"/>
</dbReference>
<reference evidence="1" key="1">
    <citation type="submission" date="2021-06" db="EMBL/GenBank/DDBJ databases">
        <authorList>
            <person name="Kallberg Y."/>
            <person name="Tangrot J."/>
            <person name="Rosling A."/>
        </authorList>
    </citation>
    <scope>NUCLEOTIDE SEQUENCE</scope>
    <source>
        <strain evidence="1">FL130A</strain>
    </source>
</reference>
<evidence type="ECO:0000313" key="1">
    <source>
        <dbReference type="EMBL" id="CAG8444818.1"/>
    </source>
</evidence>
<organism evidence="1 2">
    <name type="scientific">Ambispora leptoticha</name>
    <dbReference type="NCBI Taxonomy" id="144679"/>
    <lineage>
        <taxon>Eukaryota</taxon>
        <taxon>Fungi</taxon>
        <taxon>Fungi incertae sedis</taxon>
        <taxon>Mucoromycota</taxon>
        <taxon>Glomeromycotina</taxon>
        <taxon>Glomeromycetes</taxon>
        <taxon>Archaeosporales</taxon>
        <taxon>Ambisporaceae</taxon>
        <taxon>Ambispora</taxon>
    </lineage>
</organism>
<keyword evidence="2" id="KW-1185">Reference proteome</keyword>
<evidence type="ECO:0000313" key="2">
    <source>
        <dbReference type="Proteomes" id="UP000789508"/>
    </source>
</evidence>